<dbReference type="AlphaFoldDB" id="A0A427XGY2"/>
<feature type="compositionally biased region" description="Low complexity" evidence="6">
    <location>
        <begin position="375"/>
        <end position="388"/>
    </location>
</feature>
<feature type="region of interest" description="Disordered" evidence="6">
    <location>
        <begin position="193"/>
        <end position="230"/>
    </location>
</feature>
<feature type="compositionally biased region" description="Polar residues" evidence="6">
    <location>
        <begin position="161"/>
        <end position="173"/>
    </location>
</feature>
<dbReference type="GO" id="GO:0008270">
    <property type="term" value="F:zinc ion binding"/>
    <property type="evidence" value="ECO:0007669"/>
    <property type="project" value="UniProtKB-KW"/>
</dbReference>
<feature type="region of interest" description="Disordered" evidence="6">
    <location>
        <begin position="124"/>
        <end position="179"/>
    </location>
</feature>
<keyword evidence="4" id="KW-0862">Zinc</keyword>
<dbReference type="InterPro" id="IPR037278">
    <property type="entry name" value="ARFGAP/RecO"/>
</dbReference>
<dbReference type="GO" id="GO:0000139">
    <property type="term" value="C:Golgi membrane"/>
    <property type="evidence" value="ECO:0007669"/>
    <property type="project" value="TreeGrafter"/>
</dbReference>
<dbReference type="Gene3D" id="1.10.220.150">
    <property type="entry name" value="Arf GTPase activating protein"/>
    <property type="match status" value="1"/>
</dbReference>
<accession>A0A427XGY2</accession>
<dbReference type="FunFam" id="1.10.220.150:FF:000014">
    <property type="entry name" value="ADP-ribosylation factor GTPase-activating protein"/>
    <property type="match status" value="1"/>
</dbReference>
<dbReference type="InterPro" id="IPR001164">
    <property type="entry name" value="ArfGAP_dom"/>
</dbReference>
<feature type="domain" description="Arf-GAP" evidence="7">
    <location>
        <begin position="7"/>
        <end position="129"/>
    </location>
</feature>
<protein>
    <submittedName>
        <fullName evidence="8">Zn finger-containing GTPase-Activating Protein for ARF</fullName>
    </submittedName>
</protein>
<dbReference type="CDD" id="cd08830">
    <property type="entry name" value="ArfGap_ArfGap1"/>
    <property type="match status" value="1"/>
</dbReference>
<keyword evidence="1" id="KW-0343">GTPase activation</keyword>
<evidence type="ECO:0000313" key="8">
    <source>
        <dbReference type="EMBL" id="RSH78151.1"/>
    </source>
</evidence>
<dbReference type="GO" id="GO:0005096">
    <property type="term" value="F:GTPase activator activity"/>
    <property type="evidence" value="ECO:0007669"/>
    <property type="project" value="UniProtKB-KW"/>
</dbReference>
<gene>
    <name evidence="8" type="primary">GCS1_1</name>
    <name evidence="8" type="ORF">EHS24_002608</name>
</gene>
<keyword evidence="3 5" id="KW-0863">Zinc-finger</keyword>
<evidence type="ECO:0000256" key="2">
    <source>
        <dbReference type="ARBA" id="ARBA00022723"/>
    </source>
</evidence>
<evidence type="ECO:0000256" key="4">
    <source>
        <dbReference type="ARBA" id="ARBA00022833"/>
    </source>
</evidence>
<keyword evidence="2" id="KW-0479">Metal-binding</keyword>
<feature type="region of interest" description="Disordered" evidence="6">
    <location>
        <begin position="372"/>
        <end position="406"/>
    </location>
</feature>
<reference evidence="8 9" key="1">
    <citation type="submission" date="2018-11" db="EMBL/GenBank/DDBJ databases">
        <title>Genome sequence of Apiotrichum porosum DSM 27194.</title>
        <authorList>
            <person name="Aliyu H."/>
            <person name="Gorte O."/>
            <person name="Ochsenreither K."/>
        </authorList>
    </citation>
    <scope>NUCLEOTIDE SEQUENCE [LARGE SCALE GENOMIC DNA]</scope>
    <source>
        <strain evidence="8 9">DSM 27194</strain>
    </source>
</reference>
<organism evidence="8 9">
    <name type="scientific">Apiotrichum porosum</name>
    <dbReference type="NCBI Taxonomy" id="105984"/>
    <lineage>
        <taxon>Eukaryota</taxon>
        <taxon>Fungi</taxon>
        <taxon>Dikarya</taxon>
        <taxon>Basidiomycota</taxon>
        <taxon>Agaricomycotina</taxon>
        <taxon>Tremellomycetes</taxon>
        <taxon>Trichosporonales</taxon>
        <taxon>Trichosporonaceae</taxon>
        <taxon>Apiotrichum</taxon>
    </lineage>
</organism>
<dbReference type="InterPro" id="IPR038508">
    <property type="entry name" value="ArfGAP_dom_sf"/>
</dbReference>
<dbReference type="RefSeq" id="XP_028473298.1">
    <property type="nucleotide sequence ID" value="XM_028618342.1"/>
</dbReference>
<dbReference type="SUPFAM" id="SSF57863">
    <property type="entry name" value="ArfGap/RecO-like zinc finger"/>
    <property type="match status" value="1"/>
</dbReference>
<dbReference type="SMART" id="SM00105">
    <property type="entry name" value="ArfGap"/>
    <property type="match status" value="1"/>
</dbReference>
<dbReference type="PANTHER" id="PTHR46395">
    <property type="entry name" value="ADP-RIBOSYLATION FACTOR GTPASE-ACTIVATING PROTEIN 1"/>
    <property type="match status" value="1"/>
</dbReference>
<dbReference type="PRINTS" id="PR00405">
    <property type="entry name" value="REVINTRACTNG"/>
</dbReference>
<evidence type="ECO:0000256" key="6">
    <source>
        <dbReference type="SAM" id="MobiDB-lite"/>
    </source>
</evidence>
<dbReference type="STRING" id="105984.A0A427XGY2"/>
<dbReference type="GO" id="GO:0032012">
    <property type="term" value="P:regulation of ARF protein signal transduction"/>
    <property type="evidence" value="ECO:0007669"/>
    <property type="project" value="TreeGrafter"/>
</dbReference>
<name>A0A427XGY2_9TREE</name>
<dbReference type="GO" id="GO:0030100">
    <property type="term" value="P:regulation of endocytosis"/>
    <property type="evidence" value="ECO:0007669"/>
    <property type="project" value="TreeGrafter"/>
</dbReference>
<dbReference type="PANTHER" id="PTHR46395:SF1">
    <property type="entry name" value="ADP-RIBOSYLATION FACTOR GTPASE-ACTIVATING PROTEIN 1"/>
    <property type="match status" value="1"/>
</dbReference>
<evidence type="ECO:0000256" key="3">
    <source>
        <dbReference type="ARBA" id="ARBA00022771"/>
    </source>
</evidence>
<comment type="caution">
    <text evidence="8">The sequence shown here is derived from an EMBL/GenBank/DDBJ whole genome shotgun (WGS) entry which is preliminary data.</text>
</comment>
<proteinExistence type="predicted"/>
<dbReference type="EMBL" id="RSCE01000013">
    <property type="protein sequence ID" value="RSH78151.1"/>
    <property type="molecule type" value="Genomic_DNA"/>
</dbReference>
<keyword evidence="9" id="KW-1185">Reference proteome</keyword>
<dbReference type="Proteomes" id="UP000279236">
    <property type="component" value="Unassembled WGS sequence"/>
</dbReference>
<evidence type="ECO:0000256" key="5">
    <source>
        <dbReference type="PROSITE-ProRule" id="PRU00288"/>
    </source>
</evidence>
<dbReference type="Pfam" id="PF01412">
    <property type="entry name" value="ArfGap"/>
    <property type="match status" value="1"/>
</dbReference>
<dbReference type="OrthoDB" id="983479at2759"/>
<evidence type="ECO:0000313" key="9">
    <source>
        <dbReference type="Proteomes" id="UP000279236"/>
    </source>
</evidence>
<sequence length="406" mass="43128">MAENYQKKELLTLMSTGANKLCVDCNAPSPQWASVSYGTFICLECSGVHRGFGVHISFVRSITMDKWSDDQLKKMTLGGNEAFKTFMESYGSEGGYSKGIGMNEKYNSWAAAQYREKLAAACADPPTDWAKSSPPANFGAPSRPDSGQATRKSRALGGSSLGSNTPSRTNSPYQDDVPSKVGNEAYFERLGSANASRPDHLPPSQGGKYGGFGSAPSPDPASSHPSYNLSSHAAPTLDEFQRNPLGALSKGWGLFSSAVTSAAGEINQTVVKPGMSRAQEMYDTGASDDWKRYVSTATTQAKTAGGWAAARAADGWGQVNDVARTKGGVDLNEQFGKLGLGKGSARDQGYGQVGQHGDDFFDDPRLGLGCLPNVATPAPARSSSSTPAPAKPVKKDNWDEDEWKDF</sequence>
<evidence type="ECO:0000259" key="7">
    <source>
        <dbReference type="PROSITE" id="PS50115"/>
    </source>
</evidence>
<dbReference type="PROSITE" id="PS50115">
    <property type="entry name" value="ARFGAP"/>
    <property type="match status" value="1"/>
</dbReference>
<feature type="compositionally biased region" description="Low complexity" evidence="6">
    <location>
        <begin position="214"/>
        <end position="226"/>
    </location>
</feature>
<dbReference type="GeneID" id="39587151"/>
<evidence type="ECO:0000256" key="1">
    <source>
        <dbReference type="ARBA" id="ARBA00022468"/>
    </source>
</evidence>